<dbReference type="RefSeq" id="WP_377385867.1">
    <property type="nucleotide sequence ID" value="NZ_JBHSAN010000006.1"/>
</dbReference>
<evidence type="ECO:0000256" key="6">
    <source>
        <dbReference type="ARBA" id="ARBA00022695"/>
    </source>
</evidence>
<dbReference type="CDD" id="cd03586">
    <property type="entry name" value="PolY_Pol_IV_kappa"/>
    <property type="match status" value="1"/>
</dbReference>
<evidence type="ECO:0000256" key="4">
    <source>
        <dbReference type="ARBA" id="ARBA00022490"/>
    </source>
</evidence>
<comment type="subcellular location">
    <subcellularLocation>
        <location evidence="1 16">Cytoplasm</location>
    </subcellularLocation>
</comment>
<keyword evidence="4 16" id="KW-0963">Cytoplasm</keyword>
<dbReference type="NCBIfam" id="NF003015">
    <property type="entry name" value="PRK03858.1"/>
    <property type="match status" value="1"/>
</dbReference>
<organism evidence="18 19">
    <name type="scientific">Prauserella oleivorans</name>
    <dbReference type="NCBI Taxonomy" id="1478153"/>
    <lineage>
        <taxon>Bacteria</taxon>
        <taxon>Bacillati</taxon>
        <taxon>Actinomycetota</taxon>
        <taxon>Actinomycetes</taxon>
        <taxon>Pseudonocardiales</taxon>
        <taxon>Pseudonocardiaceae</taxon>
        <taxon>Prauserella</taxon>
    </lineage>
</organism>
<dbReference type="Gene3D" id="3.30.70.270">
    <property type="match status" value="1"/>
</dbReference>
<keyword evidence="7 16" id="KW-0235">DNA replication</keyword>
<dbReference type="Gene3D" id="1.10.150.20">
    <property type="entry name" value="5' to 3' exonuclease, C-terminal subdomain"/>
    <property type="match status" value="1"/>
</dbReference>
<feature type="domain" description="UmuC" evidence="17">
    <location>
        <begin position="29"/>
        <end position="210"/>
    </location>
</feature>
<feature type="binding site" evidence="16">
    <location>
        <position position="127"/>
    </location>
    <ligand>
        <name>Mg(2+)</name>
        <dbReference type="ChEBI" id="CHEBI:18420"/>
    </ligand>
</feature>
<evidence type="ECO:0000256" key="8">
    <source>
        <dbReference type="ARBA" id="ARBA00022723"/>
    </source>
</evidence>
<protein>
    <recommendedName>
        <fullName evidence="16">DNA polymerase IV</fullName>
        <shortName evidence="16">Pol IV</shortName>
        <ecNumber evidence="16">2.7.7.7</ecNumber>
    </recommendedName>
</protein>
<evidence type="ECO:0000256" key="13">
    <source>
        <dbReference type="ARBA" id="ARBA00023204"/>
    </source>
</evidence>
<keyword evidence="19" id="KW-1185">Reference proteome</keyword>
<dbReference type="PROSITE" id="PS50173">
    <property type="entry name" value="UMUC"/>
    <property type="match status" value="1"/>
</dbReference>
<feature type="active site" evidence="16">
    <location>
        <position position="128"/>
    </location>
</feature>
<gene>
    <name evidence="16" type="primary">dinB</name>
    <name evidence="18" type="ORF">ACFS2C_07930</name>
</gene>
<feature type="site" description="Substrate discrimination" evidence="16">
    <location>
        <position position="38"/>
    </location>
</feature>
<proteinExistence type="inferred from homology"/>
<dbReference type="Pfam" id="PF11799">
    <property type="entry name" value="IMS_C"/>
    <property type="match status" value="1"/>
</dbReference>
<evidence type="ECO:0000259" key="17">
    <source>
        <dbReference type="PROSITE" id="PS50173"/>
    </source>
</evidence>
<keyword evidence="8 16" id="KW-0479">Metal-binding</keyword>
<dbReference type="Pfam" id="PF00817">
    <property type="entry name" value="IMS"/>
    <property type="match status" value="1"/>
</dbReference>
<accession>A0ABW5WAI2</accession>
<evidence type="ECO:0000256" key="12">
    <source>
        <dbReference type="ARBA" id="ARBA00023125"/>
    </source>
</evidence>
<dbReference type="PANTHER" id="PTHR11076:SF33">
    <property type="entry name" value="DNA POLYMERASE KAPPA"/>
    <property type="match status" value="1"/>
</dbReference>
<comment type="function">
    <text evidence="14 16">Poorly processive, error-prone DNA polymerase involved in untargeted mutagenesis. Copies undamaged DNA at stalled replication forks, which arise in vivo from mismatched or misaligned primer ends. These misaligned primers can be extended by PolIV. Exhibits no 3'-5' exonuclease (proofreading) activity. May be involved in translesional synthesis, in conjunction with the beta clamp from PolIII.</text>
</comment>
<reference evidence="19" key="1">
    <citation type="journal article" date="2019" name="Int. J. Syst. Evol. Microbiol.">
        <title>The Global Catalogue of Microorganisms (GCM) 10K type strain sequencing project: providing services to taxonomists for standard genome sequencing and annotation.</title>
        <authorList>
            <consortium name="The Broad Institute Genomics Platform"/>
            <consortium name="The Broad Institute Genome Sequencing Center for Infectious Disease"/>
            <person name="Wu L."/>
            <person name="Ma J."/>
        </authorList>
    </citation>
    <scope>NUCLEOTIDE SEQUENCE [LARGE SCALE GENOMIC DNA]</scope>
    <source>
        <strain evidence="19">IBRC-M 10906</strain>
    </source>
</reference>
<evidence type="ECO:0000256" key="16">
    <source>
        <dbReference type="HAMAP-Rule" id="MF_01113"/>
    </source>
</evidence>
<keyword evidence="9 16" id="KW-0227">DNA damage</keyword>
<dbReference type="InterPro" id="IPR022880">
    <property type="entry name" value="DNApol_IV"/>
</dbReference>
<keyword evidence="12 16" id="KW-0238">DNA-binding</keyword>
<sequence length="413" mass="44259">MGRNAQLPAGYERFRAAAGTVPDDTGCGVLHVDMDAFYAAVELRERPELADRPVIVAGAGPRSVVLSANYPARRYGVRSAMPVGTARRLCPQAVWIPPNREAYREVSQGVMAIFRDLTPLVEPLSLDEAFLDVSGALRRLGSTPAGIGAHIRERVAGEHGITCSVGVAGAKFVAKLASGMAKPDGMVVVPVAETLDFLHPLPVSALWGVGRKTEENLRRHGLDTIADVARAPLDRLRRSLGTALGEHLHALAHGRDDRAVVPDAEEKSLGAEHTFDVDQYDRAVLDRQLLRLSERVAATLRARGLRGRTVSIKVRFADFRTITRARTLLAPTDVAREVHATAAALFDEAVSGGAVRLLGVRVEGLADGEAGEQLSFDAPAPRWRDAERAADVARSRFGAAAVRPASLLSPDEG</sequence>
<evidence type="ECO:0000256" key="1">
    <source>
        <dbReference type="ARBA" id="ARBA00004496"/>
    </source>
</evidence>
<evidence type="ECO:0000313" key="19">
    <source>
        <dbReference type="Proteomes" id="UP001597478"/>
    </source>
</evidence>
<dbReference type="GO" id="GO:0003887">
    <property type="term" value="F:DNA-directed DNA polymerase activity"/>
    <property type="evidence" value="ECO:0007669"/>
    <property type="project" value="UniProtKB-EC"/>
</dbReference>
<comment type="caution">
    <text evidence="18">The sequence shown here is derived from an EMBL/GenBank/DDBJ whole genome shotgun (WGS) entry which is preliminary data.</text>
</comment>
<dbReference type="NCBIfam" id="NF002677">
    <property type="entry name" value="PRK02406.1"/>
    <property type="match status" value="1"/>
</dbReference>
<evidence type="ECO:0000256" key="3">
    <source>
        <dbReference type="ARBA" id="ARBA00022457"/>
    </source>
</evidence>
<dbReference type="SUPFAM" id="SSF56672">
    <property type="entry name" value="DNA/RNA polymerases"/>
    <property type="match status" value="1"/>
</dbReference>
<keyword evidence="5 16" id="KW-0808">Transferase</keyword>
<dbReference type="Gene3D" id="3.40.1170.60">
    <property type="match status" value="1"/>
</dbReference>
<dbReference type="PANTHER" id="PTHR11076">
    <property type="entry name" value="DNA REPAIR POLYMERASE UMUC / TRANSFERASE FAMILY MEMBER"/>
    <property type="match status" value="1"/>
</dbReference>
<dbReference type="NCBIfam" id="NF002882">
    <property type="entry name" value="PRK03348.1"/>
    <property type="match status" value="1"/>
</dbReference>
<evidence type="ECO:0000256" key="5">
    <source>
        <dbReference type="ARBA" id="ARBA00022679"/>
    </source>
</evidence>
<keyword evidence="10 16" id="KW-0460">Magnesium</keyword>
<keyword evidence="3 16" id="KW-0515">Mutator protein</keyword>
<feature type="binding site" evidence="16">
    <location>
        <position position="33"/>
    </location>
    <ligand>
        <name>Mg(2+)</name>
        <dbReference type="ChEBI" id="CHEBI:18420"/>
    </ligand>
</feature>
<evidence type="ECO:0000256" key="14">
    <source>
        <dbReference type="ARBA" id="ARBA00025589"/>
    </source>
</evidence>
<evidence type="ECO:0000256" key="10">
    <source>
        <dbReference type="ARBA" id="ARBA00022842"/>
    </source>
</evidence>
<name>A0ABW5WAI2_9PSEU</name>
<dbReference type="InterPro" id="IPR053848">
    <property type="entry name" value="IMS_HHH_1"/>
</dbReference>
<dbReference type="EC" id="2.7.7.7" evidence="16"/>
<dbReference type="InterPro" id="IPR043128">
    <property type="entry name" value="Rev_trsase/Diguanyl_cyclase"/>
</dbReference>
<dbReference type="Pfam" id="PF21999">
    <property type="entry name" value="IMS_HHH_1"/>
    <property type="match status" value="1"/>
</dbReference>
<dbReference type="Proteomes" id="UP001597478">
    <property type="component" value="Unassembled WGS sequence"/>
</dbReference>
<dbReference type="InterPro" id="IPR036775">
    <property type="entry name" value="DNA_pol_Y-fam_lit_finger_sf"/>
</dbReference>
<evidence type="ECO:0000256" key="15">
    <source>
        <dbReference type="ARBA" id="ARBA00049244"/>
    </source>
</evidence>
<dbReference type="EMBL" id="JBHUOF010000007">
    <property type="protein sequence ID" value="MFD2799316.1"/>
    <property type="molecule type" value="Genomic_DNA"/>
</dbReference>
<dbReference type="SUPFAM" id="SSF100879">
    <property type="entry name" value="Lesion bypass DNA polymerase (Y-family), little finger domain"/>
    <property type="match status" value="1"/>
</dbReference>
<dbReference type="Gene3D" id="3.30.1490.100">
    <property type="entry name" value="DNA polymerase, Y-family, little finger domain"/>
    <property type="match status" value="1"/>
</dbReference>
<keyword evidence="11 16" id="KW-0239">DNA-directed DNA polymerase</keyword>
<comment type="cofactor">
    <cofactor evidence="16">
        <name>Mg(2+)</name>
        <dbReference type="ChEBI" id="CHEBI:18420"/>
    </cofactor>
    <text evidence="16">Binds 2 magnesium ions per subunit.</text>
</comment>
<evidence type="ECO:0000256" key="7">
    <source>
        <dbReference type="ARBA" id="ARBA00022705"/>
    </source>
</evidence>
<comment type="subunit">
    <text evidence="16">Monomer.</text>
</comment>
<evidence type="ECO:0000313" key="18">
    <source>
        <dbReference type="EMBL" id="MFD2799316.1"/>
    </source>
</evidence>
<keyword evidence="6 16" id="KW-0548">Nucleotidyltransferase</keyword>
<dbReference type="InterPro" id="IPR050116">
    <property type="entry name" value="DNA_polymerase-Y"/>
</dbReference>
<keyword evidence="13 16" id="KW-0234">DNA repair</keyword>
<evidence type="ECO:0000256" key="2">
    <source>
        <dbReference type="ARBA" id="ARBA00010945"/>
    </source>
</evidence>
<evidence type="ECO:0000256" key="9">
    <source>
        <dbReference type="ARBA" id="ARBA00022763"/>
    </source>
</evidence>
<comment type="catalytic activity">
    <reaction evidence="15 16">
        <text>DNA(n) + a 2'-deoxyribonucleoside 5'-triphosphate = DNA(n+1) + diphosphate</text>
        <dbReference type="Rhea" id="RHEA:22508"/>
        <dbReference type="Rhea" id="RHEA-COMP:17339"/>
        <dbReference type="Rhea" id="RHEA-COMP:17340"/>
        <dbReference type="ChEBI" id="CHEBI:33019"/>
        <dbReference type="ChEBI" id="CHEBI:61560"/>
        <dbReference type="ChEBI" id="CHEBI:173112"/>
        <dbReference type="EC" id="2.7.7.7"/>
    </reaction>
</comment>
<dbReference type="InterPro" id="IPR043502">
    <property type="entry name" value="DNA/RNA_pol_sf"/>
</dbReference>
<dbReference type="NCBIfam" id="NF002751">
    <property type="entry name" value="PRK02794.1"/>
    <property type="match status" value="1"/>
</dbReference>
<evidence type="ECO:0000256" key="11">
    <source>
        <dbReference type="ARBA" id="ARBA00022932"/>
    </source>
</evidence>
<dbReference type="HAMAP" id="MF_01113">
    <property type="entry name" value="DNApol_IV"/>
    <property type="match status" value="1"/>
</dbReference>
<dbReference type="InterPro" id="IPR001126">
    <property type="entry name" value="UmuC"/>
</dbReference>
<dbReference type="InterPro" id="IPR017961">
    <property type="entry name" value="DNA_pol_Y-fam_little_finger"/>
</dbReference>
<comment type="similarity">
    <text evidence="2 16">Belongs to the DNA polymerase type-Y family.</text>
</comment>